<evidence type="ECO:0000313" key="2">
    <source>
        <dbReference type="EMBL" id="KAK4664811.1"/>
    </source>
</evidence>
<feature type="compositionally biased region" description="Pro residues" evidence="1">
    <location>
        <begin position="298"/>
        <end position="311"/>
    </location>
</feature>
<feature type="compositionally biased region" description="Low complexity" evidence="1">
    <location>
        <begin position="288"/>
        <end position="297"/>
    </location>
</feature>
<name>A0ABR0HA87_9PEZI</name>
<dbReference type="RefSeq" id="XP_062764777.1">
    <property type="nucleotide sequence ID" value="XM_062913372.1"/>
</dbReference>
<reference evidence="2 3" key="1">
    <citation type="journal article" date="2023" name="bioRxiv">
        <title>High-quality genome assemblies of four members of thePodospora anserinaspecies complex.</title>
        <authorList>
            <person name="Ament-Velasquez S.L."/>
            <person name="Vogan A.A."/>
            <person name="Wallerman O."/>
            <person name="Hartmann F."/>
            <person name="Gautier V."/>
            <person name="Silar P."/>
            <person name="Giraud T."/>
            <person name="Johannesson H."/>
        </authorList>
    </citation>
    <scope>NUCLEOTIDE SEQUENCE [LARGE SCALE GENOMIC DNA]</scope>
    <source>
        <strain evidence="2 3">CBS 411.78</strain>
    </source>
</reference>
<evidence type="ECO:0000256" key="1">
    <source>
        <dbReference type="SAM" id="MobiDB-lite"/>
    </source>
</evidence>
<organism evidence="2 3">
    <name type="scientific">Podospora pseudopauciseta</name>
    <dbReference type="NCBI Taxonomy" id="2093780"/>
    <lineage>
        <taxon>Eukaryota</taxon>
        <taxon>Fungi</taxon>
        <taxon>Dikarya</taxon>
        <taxon>Ascomycota</taxon>
        <taxon>Pezizomycotina</taxon>
        <taxon>Sordariomycetes</taxon>
        <taxon>Sordariomycetidae</taxon>
        <taxon>Sordariales</taxon>
        <taxon>Podosporaceae</taxon>
        <taxon>Podospora</taxon>
    </lineage>
</organism>
<feature type="compositionally biased region" description="Basic and acidic residues" evidence="1">
    <location>
        <begin position="328"/>
        <end position="355"/>
    </location>
</feature>
<accession>A0ABR0HA87</accession>
<keyword evidence="3" id="KW-1185">Reference proteome</keyword>
<dbReference type="EMBL" id="JAFFHB010000006">
    <property type="protein sequence ID" value="KAK4664811.1"/>
    <property type="molecule type" value="Genomic_DNA"/>
</dbReference>
<dbReference type="Proteomes" id="UP001326199">
    <property type="component" value="Unassembled WGS sequence"/>
</dbReference>
<protein>
    <submittedName>
        <fullName evidence="2">Uncharacterized protein</fullName>
    </submittedName>
</protein>
<dbReference type="GeneID" id="87933715"/>
<sequence length="355" mass="39731">MDVEALLRKRSSEVSIEVFDPDHYHLLVNAIQNILSTELAELSIAQLIDGVPLMMWVFEGRDVYSRKATHCLNTRIFVRVPLIKRASYIVVHSNSPTGQIMQAYQISEIGLGEFKMRLVELTAVAVHNLAVLVYQGHPKFHSQEEIDKTVSWTVPPRWIEDDGLKLRWEKVIEPHPTLFYRIDYLDHDRYTHGLADVVGYWAEDRNFGGVVLFEKGDYPELQEAFDELTNYESEESFVVTLEYDERGLPIVTKSPRDPGASEDNMSQASSGKRRKLEDGSGKIPPAPSELLLVSPPSLGSPPPLDSPPPLSSPRLCSAEPLELSSSPDAREAPGSESVSLHDKDATANVDIESKE</sequence>
<gene>
    <name evidence="2" type="ORF">QC763_507860</name>
</gene>
<proteinExistence type="predicted"/>
<feature type="region of interest" description="Disordered" evidence="1">
    <location>
        <begin position="249"/>
        <end position="355"/>
    </location>
</feature>
<evidence type="ECO:0000313" key="3">
    <source>
        <dbReference type="Proteomes" id="UP001326199"/>
    </source>
</evidence>
<comment type="caution">
    <text evidence="2">The sequence shown here is derived from an EMBL/GenBank/DDBJ whole genome shotgun (WGS) entry which is preliminary data.</text>
</comment>